<dbReference type="AlphaFoldDB" id="A0A0A5GIZ1"/>
<keyword evidence="2" id="KW-1185">Reference proteome</keyword>
<dbReference type="RefSeq" id="WP_026800926.1">
    <property type="nucleotide sequence ID" value="NZ_AULI01000011.1"/>
</dbReference>
<dbReference type="Pfam" id="PF08817">
    <property type="entry name" value="YukD"/>
    <property type="match status" value="1"/>
</dbReference>
<dbReference type="InterPro" id="IPR024962">
    <property type="entry name" value="YukD-like"/>
</dbReference>
<dbReference type="EMBL" id="AVPE01000011">
    <property type="protein sequence ID" value="KGX91110.1"/>
    <property type="molecule type" value="Genomic_DNA"/>
</dbReference>
<evidence type="ECO:0000313" key="1">
    <source>
        <dbReference type="EMBL" id="KGX91110.1"/>
    </source>
</evidence>
<sequence>MYIEITIDVSHYESGDSFDLRLSNYHTIKQLVDLVWQLKKFQTPPRQGYWVRISNKRVVLPGNERLVDAGVLTGDRIEIL</sequence>
<dbReference type="Proteomes" id="UP000030528">
    <property type="component" value="Unassembled WGS sequence"/>
</dbReference>
<comment type="caution">
    <text evidence="1">The sequence shown here is derived from an EMBL/GenBank/DDBJ whole genome shotgun (WGS) entry which is preliminary data.</text>
</comment>
<evidence type="ECO:0000313" key="2">
    <source>
        <dbReference type="Proteomes" id="UP000030528"/>
    </source>
</evidence>
<organism evidence="1 2">
    <name type="scientific">Pontibacillus halophilus JSM 076056 = DSM 19796</name>
    <dbReference type="NCBI Taxonomy" id="1385510"/>
    <lineage>
        <taxon>Bacteria</taxon>
        <taxon>Bacillati</taxon>
        <taxon>Bacillota</taxon>
        <taxon>Bacilli</taxon>
        <taxon>Bacillales</taxon>
        <taxon>Bacillaceae</taxon>
        <taxon>Pontibacillus</taxon>
    </lineage>
</organism>
<name>A0A0A5GIZ1_9BACI</name>
<dbReference type="eggNOG" id="COG5417">
    <property type="taxonomic scope" value="Bacteria"/>
</dbReference>
<dbReference type="Gene3D" id="3.10.20.90">
    <property type="entry name" value="Phosphatidylinositol 3-kinase Catalytic Subunit, Chain A, domain 1"/>
    <property type="match status" value="1"/>
</dbReference>
<dbReference type="OrthoDB" id="2437963at2"/>
<protein>
    <submittedName>
        <fullName evidence="1">Ubiquitin</fullName>
    </submittedName>
</protein>
<gene>
    <name evidence="1" type="ORF">N781_05285</name>
</gene>
<dbReference type="STRING" id="1385510.GCA_000425205_02600"/>
<reference evidence="1 2" key="1">
    <citation type="submission" date="2013-08" db="EMBL/GenBank/DDBJ databases">
        <authorList>
            <person name="Huang J."/>
            <person name="Wang G."/>
        </authorList>
    </citation>
    <scope>NUCLEOTIDE SEQUENCE [LARGE SCALE GENOMIC DNA]</scope>
    <source>
        <strain evidence="1 2">JSM 076056</strain>
    </source>
</reference>
<accession>A0A0A5GIZ1</accession>
<proteinExistence type="predicted"/>